<reference evidence="1" key="1">
    <citation type="journal article" date="2018" name="Genome Biol.">
        <title>SKESA: strategic k-mer extension for scrupulous assemblies.</title>
        <authorList>
            <person name="Souvorov A."/>
            <person name="Agarwala R."/>
            <person name="Lipman D.J."/>
        </authorList>
    </citation>
    <scope>NUCLEOTIDE SEQUENCE</scope>
    <source>
        <strain evidence="1">R404</strain>
    </source>
</reference>
<proteinExistence type="predicted"/>
<organism evidence="1 2">
    <name type="scientific">Klebsiella oxytoca</name>
    <dbReference type="NCBI Taxonomy" id="571"/>
    <lineage>
        <taxon>Bacteria</taxon>
        <taxon>Pseudomonadati</taxon>
        <taxon>Pseudomonadota</taxon>
        <taxon>Gammaproteobacteria</taxon>
        <taxon>Enterobacterales</taxon>
        <taxon>Enterobacteriaceae</taxon>
        <taxon>Klebsiella/Raoultella group</taxon>
        <taxon>Klebsiella</taxon>
    </lineage>
</organism>
<accession>A0AAN5L7M3</accession>
<evidence type="ECO:0000313" key="1">
    <source>
        <dbReference type="EMBL" id="HAT1681369.1"/>
    </source>
</evidence>
<sequence>MNKSVIKHEINALYRIGVRCREITRTGDIIPFVYAGHYVSDGSRVVYLDVLEWYAAKSDQPGLLLKNRLYPDVWDELKLRATFRPGYPRSVWKRVYRDFRCILGERGWCGSGGFRRELLGKAHRLVKSELLAEAAV</sequence>
<gene>
    <name evidence="1" type="ORF">I8Y21_002022</name>
</gene>
<evidence type="ECO:0000313" key="2">
    <source>
        <dbReference type="Proteomes" id="UP000856143"/>
    </source>
</evidence>
<protein>
    <submittedName>
        <fullName evidence="1">Uncharacterized protein</fullName>
    </submittedName>
</protein>
<name>A0AAN5L7M3_KLEOX</name>
<comment type="caution">
    <text evidence="1">The sequence shown here is derived from an EMBL/GenBank/DDBJ whole genome shotgun (WGS) entry which is preliminary data.</text>
</comment>
<dbReference type="Proteomes" id="UP000856143">
    <property type="component" value="Unassembled WGS sequence"/>
</dbReference>
<dbReference type="EMBL" id="DACSEO010000019">
    <property type="protein sequence ID" value="HAT1681369.1"/>
    <property type="molecule type" value="Genomic_DNA"/>
</dbReference>
<dbReference type="AlphaFoldDB" id="A0AAN5L7M3"/>
<reference evidence="1" key="2">
    <citation type="submission" date="2020-11" db="EMBL/GenBank/DDBJ databases">
        <authorList>
            <consortium name="NCBI Pathogen Detection Project"/>
        </authorList>
    </citation>
    <scope>NUCLEOTIDE SEQUENCE</scope>
    <source>
        <strain evidence="1">R404</strain>
    </source>
</reference>